<dbReference type="AlphaFoldDB" id="A0A1I3BKT5"/>
<feature type="compositionally biased region" description="Basic and acidic residues" evidence="1">
    <location>
        <begin position="1"/>
        <end position="14"/>
    </location>
</feature>
<accession>A0A1I3BKT5</accession>
<keyword evidence="3" id="KW-1185">Reference proteome</keyword>
<dbReference type="EMBL" id="FOQE01000007">
    <property type="protein sequence ID" value="SFH62539.1"/>
    <property type="molecule type" value="Genomic_DNA"/>
</dbReference>
<feature type="region of interest" description="Disordered" evidence="1">
    <location>
        <begin position="1"/>
        <end position="41"/>
    </location>
</feature>
<evidence type="ECO:0000256" key="1">
    <source>
        <dbReference type="SAM" id="MobiDB-lite"/>
    </source>
</evidence>
<name>A0A1I3BKT5_9LACT</name>
<reference evidence="2 3" key="1">
    <citation type="submission" date="2016-10" db="EMBL/GenBank/DDBJ databases">
        <authorList>
            <person name="de Groot N.N."/>
        </authorList>
    </citation>
    <scope>NUCLEOTIDE SEQUENCE [LARGE SCALE GENOMIC DNA]</scope>
    <source>
        <strain evidence="2 3">DSM 27630</strain>
    </source>
</reference>
<organism evidence="2 3">
    <name type="scientific">Pisciglobus halotolerans</name>
    <dbReference type="NCBI Taxonomy" id="745365"/>
    <lineage>
        <taxon>Bacteria</taxon>
        <taxon>Bacillati</taxon>
        <taxon>Bacillota</taxon>
        <taxon>Bacilli</taxon>
        <taxon>Lactobacillales</taxon>
        <taxon>Carnobacteriaceae</taxon>
    </lineage>
</organism>
<proteinExistence type="predicted"/>
<dbReference type="Proteomes" id="UP000198668">
    <property type="component" value="Unassembled WGS sequence"/>
</dbReference>
<protein>
    <submittedName>
        <fullName evidence="2">Uncharacterized protein</fullName>
    </submittedName>
</protein>
<evidence type="ECO:0000313" key="3">
    <source>
        <dbReference type="Proteomes" id="UP000198668"/>
    </source>
</evidence>
<gene>
    <name evidence="2" type="ORF">SAMN04489868_10736</name>
</gene>
<sequence>MKKRDTEHPAHVSDFRILPETLPRATQLQGRGARPIEATGK</sequence>
<evidence type="ECO:0000313" key="2">
    <source>
        <dbReference type="EMBL" id="SFH62539.1"/>
    </source>
</evidence>